<dbReference type="Pfam" id="PF05721">
    <property type="entry name" value="PhyH"/>
    <property type="match status" value="1"/>
</dbReference>
<dbReference type="PANTHER" id="PTHR20883">
    <property type="entry name" value="PHYTANOYL-COA DIOXYGENASE DOMAIN CONTAINING 1"/>
    <property type="match status" value="1"/>
</dbReference>
<dbReference type="EMBL" id="JAJKFT010000010">
    <property type="protein sequence ID" value="MCC9630313.1"/>
    <property type="molecule type" value="Genomic_DNA"/>
</dbReference>
<keyword evidence="2" id="KW-0408">Iron</keyword>
<dbReference type="AlphaFoldDB" id="A0A9X1SHE7"/>
<keyword evidence="4" id="KW-1185">Reference proteome</keyword>
<evidence type="ECO:0000313" key="4">
    <source>
        <dbReference type="Proteomes" id="UP001139103"/>
    </source>
</evidence>
<evidence type="ECO:0000256" key="2">
    <source>
        <dbReference type="ARBA" id="ARBA00023004"/>
    </source>
</evidence>
<evidence type="ECO:0000256" key="1">
    <source>
        <dbReference type="ARBA" id="ARBA00022723"/>
    </source>
</evidence>
<keyword evidence="1" id="KW-0479">Metal-binding</keyword>
<proteinExistence type="predicted"/>
<dbReference type="Gene3D" id="2.60.120.620">
    <property type="entry name" value="q2cbj1_9rhob like domain"/>
    <property type="match status" value="1"/>
</dbReference>
<gene>
    <name evidence="3" type="ORF">LOC68_18110</name>
</gene>
<accession>A0A9X1SHE7</accession>
<dbReference type="Proteomes" id="UP001139103">
    <property type="component" value="Unassembled WGS sequence"/>
</dbReference>
<dbReference type="PANTHER" id="PTHR20883:SF15">
    <property type="entry name" value="PHYTANOYL-COA DIOXYGENASE DOMAIN-CONTAINING PROTEIN 1"/>
    <property type="match status" value="1"/>
</dbReference>
<name>A0A9X1SHE7_9BACT</name>
<dbReference type="GO" id="GO:0005506">
    <property type="term" value="F:iron ion binding"/>
    <property type="evidence" value="ECO:0007669"/>
    <property type="project" value="UniProtKB-ARBA"/>
</dbReference>
<protein>
    <submittedName>
        <fullName evidence="3">Phytanoyl-CoA dioxygenase family protein</fullName>
    </submittedName>
</protein>
<keyword evidence="3" id="KW-0560">Oxidoreductase</keyword>
<keyword evidence="3" id="KW-0223">Dioxygenase</keyword>
<dbReference type="GO" id="GO:0016706">
    <property type="term" value="F:2-oxoglutarate-dependent dioxygenase activity"/>
    <property type="evidence" value="ECO:0007669"/>
    <property type="project" value="UniProtKB-ARBA"/>
</dbReference>
<dbReference type="InterPro" id="IPR008775">
    <property type="entry name" value="Phytyl_CoA_dOase-like"/>
</dbReference>
<dbReference type="SUPFAM" id="SSF51197">
    <property type="entry name" value="Clavaminate synthase-like"/>
    <property type="match status" value="1"/>
</dbReference>
<organism evidence="3 4">
    <name type="scientific">Blastopirellula sediminis</name>
    <dbReference type="NCBI Taxonomy" id="2894196"/>
    <lineage>
        <taxon>Bacteria</taxon>
        <taxon>Pseudomonadati</taxon>
        <taxon>Planctomycetota</taxon>
        <taxon>Planctomycetia</taxon>
        <taxon>Pirellulales</taxon>
        <taxon>Pirellulaceae</taxon>
        <taxon>Blastopirellula</taxon>
    </lineage>
</organism>
<comment type="caution">
    <text evidence="3">The sequence shown here is derived from an EMBL/GenBank/DDBJ whole genome shotgun (WGS) entry which is preliminary data.</text>
</comment>
<evidence type="ECO:0000313" key="3">
    <source>
        <dbReference type="EMBL" id="MCC9630313.1"/>
    </source>
</evidence>
<reference evidence="3" key="1">
    <citation type="submission" date="2021-11" db="EMBL/GenBank/DDBJ databases">
        <title>Genome sequence.</title>
        <authorList>
            <person name="Sun Q."/>
        </authorList>
    </citation>
    <scope>NUCLEOTIDE SEQUENCE</scope>
    <source>
        <strain evidence="3">JC732</strain>
    </source>
</reference>
<dbReference type="RefSeq" id="WP_230221339.1">
    <property type="nucleotide sequence ID" value="NZ_JAJKFT010000010.1"/>
</dbReference>
<sequence>MLSFLSRFRKRPAPITSPPWFEEEDALDQIDQKRARGEISDAECELLRKWATDGYVVLDNLVPEADIDGMNAFLESTITASKPIPRLSYLGVKLEPDSPPIAISHEELLKRFTPEQRVEMLARSNWRIHGFHEFDANTRRIFRSPAIRAQCSLIMGRPAKQFASINFMYGSAQKLHQDIGVFHIIPRNYLIGVWIACEDISPDCGPLEYYPGSHRSGWYEGFDNYPQTNLRTAAPEHQAGYHRFVAEEALKYERRTFCAKKGQILLWHGQLIHGGAEVLKPTTTRKSLVIHYVTEGVEKSSEVVGPFNW</sequence>